<dbReference type="AlphaFoldDB" id="A0A1V6PNQ5"/>
<dbReference type="EMBL" id="MDYL01000001">
    <property type="protein sequence ID" value="OQD78377.1"/>
    <property type="molecule type" value="Genomic_DNA"/>
</dbReference>
<dbReference type="OrthoDB" id="5422613at2759"/>
<evidence type="ECO:0000256" key="1">
    <source>
        <dbReference type="SAM" id="MobiDB-lite"/>
    </source>
</evidence>
<keyword evidence="3" id="KW-1185">Reference proteome</keyword>
<evidence type="ECO:0000313" key="3">
    <source>
        <dbReference type="Proteomes" id="UP000191522"/>
    </source>
</evidence>
<organism evidence="2 3">
    <name type="scientific">Penicillium decumbens</name>
    <dbReference type="NCBI Taxonomy" id="69771"/>
    <lineage>
        <taxon>Eukaryota</taxon>
        <taxon>Fungi</taxon>
        <taxon>Dikarya</taxon>
        <taxon>Ascomycota</taxon>
        <taxon>Pezizomycotina</taxon>
        <taxon>Eurotiomycetes</taxon>
        <taxon>Eurotiomycetidae</taxon>
        <taxon>Eurotiales</taxon>
        <taxon>Aspergillaceae</taxon>
        <taxon>Penicillium</taxon>
    </lineage>
</organism>
<accession>A0A1V6PNQ5</accession>
<sequence length="122" mass="13801">MVSTTETPEPTPLDRAINTASENTLRAVLRSIGAKHEGSRKEAENQLFVKIAKNAEVKGDSETSDEEFVPRYAFCKACEKEFDITTNTEKSCRYHPSPAEPTGEELWEDNYGEFEVDLPEYH</sequence>
<name>A0A1V6PNQ5_PENDC</name>
<gene>
    <name evidence="2" type="ORF">PENDEC_c001G03943</name>
</gene>
<protein>
    <submittedName>
        <fullName evidence="2">Uncharacterized protein</fullName>
    </submittedName>
</protein>
<proteinExistence type="predicted"/>
<comment type="caution">
    <text evidence="2">The sequence shown here is derived from an EMBL/GenBank/DDBJ whole genome shotgun (WGS) entry which is preliminary data.</text>
</comment>
<feature type="region of interest" description="Disordered" evidence="1">
    <location>
        <begin position="1"/>
        <end position="20"/>
    </location>
</feature>
<dbReference type="STRING" id="69771.A0A1V6PNQ5"/>
<dbReference type="Proteomes" id="UP000191522">
    <property type="component" value="Unassembled WGS sequence"/>
</dbReference>
<evidence type="ECO:0000313" key="2">
    <source>
        <dbReference type="EMBL" id="OQD78377.1"/>
    </source>
</evidence>
<reference evidence="3" key="1">
    <citation type="journal article" date="2017" name="Nat. Microbiol.">
        <title>Global analysis of biosynthetic gene clusters reveals vast potential of secondary metabolite production in Penicillium species.</title>
        <authorList>
            <person name="Nielsen J.C."/>
            <person name="Grijseels S."/>
            <person name="Prigent S."/>
            <person name="Ji B."/>
            <person name="Dainat J."/>
            <person name="Nielsen K.F."/>
            <person name="Frisvad J.C."/>
            <person name="Workman M."/>
            <person name="Nielsen J."/>
        </authorList>
    </citation>
    <scope>NUCLEOTIDE SEQUENCE [LARGE SCALE GENOMIC DNA]</scope>
    <source>
        <strain evidence="3">IBT 11843</strain>
    </source>
</reference>